<dbReference type="Gene3D" id="3.30.200.20">
    <property type="entry name" value="Phosphorylase Kinase, domain 1"/>
    <property type="match status" value="1"/>
</dbReference>
<dbReference type="EC" id="2.7.11.1" evidence="1"/>
<keyword evidence="1" id="KW-0418">Kinase</keyword>
<accession>A0A0B2RLH7</accession>
<organism evidence="1">
    <name type="scientific">Glycine soja</name>
    <name type="common">Wild soybean</name>
    <dbReference type="NCBI Taxonomy" id="3848"/>
    <lineage>
        <taxon>Eukaryota</taxon>
        <taxon>Viridiplantae</taxon>
        <taxon>Streptophyta</taxon>
        <taxon>Embryophyta</taxon>
        <taxon>Tracheophyta</taxon>
        <taxon>Spermatophyta</taxon>
        <taxon>Magnoliopsida</taxon>
        <taxon>eudicotyledons</taxon>
        <taxon>Gunneridae</taxon>
        <taxon>Pentapetalae</taxon>
        <taxon>rosids</taxon>
        <taxon>fabids</taxon>
        <taxon>Fabales</taxon>
        <taxon>Fabaceae</taxon>
        <taxon>Papilionoideae</taxon>
        <taxon>50 kb inversion clade</taxon>
        <taxon>NPAAA clade</taxon>
        <taxon>indigoferoid/millettioid clade</taxon>
        <taxon>Phaseoleae</taxon>
        <taxon>Glycine</taxon>
        <taxon>Glycine subgen. Soja</taxon>
    </lineage>
</organism>
<evidence type="ECO:0000313" key="1">
    <source>
        <dbReference type="EMBL" id="KHN34055.1"/>
    </source>
</evidence>
<proteinExistence type="predicted"/>
<dbReference type="EMBL" id="KN649265">
    <property type="protein sequence ID" value="KHN34055.1"/>
    <property type="molecule type" value="Genomic_DNA"/>
</dbReference>
<dbReference type="Proteomes" id="UP000053555">
    <property type="component" value="Unassembled WGS sequence"/>
</dbReference>
<keyword evidence="1" id="KW-0808">Transferase</keyword>
<name>A0A0B2RLH7_GLYSO</name>
<protein>
    <submittedName>
        <fullName evidence="1">Putative serine/threonine-protein kinase WNK7</fullName>
        <ecNumber evidence="1">2.7.11.1</ecNumber>
    </submittedName>
</protein>
<dbReference type="GO" id="GO:0004674">
    <property type="term" value="F:protein serine/threonine kinase activity"/>
    <property type="evidence" value="ECO:0007669"/>
    <property type="project" value="UniProtKB-EC"/>
</dbReference>
<sequence length="76" mass="8676">MSLTGAGHLEPPDPDVLDIDPTCRYIKIDEVLKSPADLERLYSEVHLLSSLKHNNAVRFYNSWILMTSARRVVYFG</sequence>
<reference evidence="1" key="1">
    <citation type="submission" date="2014-07" db="EMBL/GenBank/DDBJ databases">
        <title>Identification of a novel salt tolerance gene in wild soybean by whole-genome sequencing.</title>
        <authorList>
            <person name="Lam H.-M."/>
            <person name="Qi X."/>
            <person name="Li M.-W."/>
            <person name="Liu X."/>
            <person name="Xie M."/>
            <person name="Ni M."/>
            <person name="Xu X."/>
        </authorList>
    </citation>
    <scope>NUCLEOTIDE SEQUENCE [LARGE SCALE GENOMIC DNA]</scope>
    <source>
        <tissue evidence="1">Root</tissue>
    </source>
</reference>
<gene>
    <name evidence="1" type="ORF">glysoja_030509</name>
</gene>
<dbReference type="AlphaFoldDB" id="A0A0B2RLH7"/>